<dbReference type="InParanoid" id="A0A165CKH6"/>
<dbReference type="Proteomes" id="UP000077266">
    <property type="component" value="Unassembled WGS sequence"/>
</dbReference>
<evidence type="ECO:0008006" key="3">
    <source>
        <dbReference type="Google" id="ProtNLM"/>
    </source>
</evidence>
<name>A0A165CKH6_EXIGL</name>
<keyword evidence="2" id="KW-1185">Reference proteome</keyword>
<evidence type="ECO:0000313" key="2">
    <source>
        <dbReference type="Proteomes" id="UP000077266"/>
    </source>
</evidence>
<organism evidence="1 2">
    <name type="scientific">Exidia glandulosa HHB12029</name>
    <dbReference type="NCBI Taxonomy" id="1314781"/>
    <lineage>
        <taxon>Eukaryota</taxon>
        <taxon>Fungi</taxon>
        <taxon>Dikarya</taxon>
        <taxon>Basidiomycota</taxon>
        <taxon>Agaricomycotina</taxon>
        <taxon>Agaricomycetes</taxon>
        <taxon>Auriculariales</taxon>
        <taxon>Exidiaceae</taxon>
        <taxon>Exidia</taxon>
    </lineage>
</organism>
<evidence type="ECO:0000313" key="1">
    <source>
        <dbReference type="EMBL" id="KZV82635.1"/>
    </source>
</evidence>
<dbReference type="AlphaFoldDB" id="A0A165CKH6"/>
<dbReference type="EMBL" id="KV426311">
    <property type="protein sequence ID" value="KZV82635.1"/>
    <property type="molecule type" value="Genomic_DNA"/>
</dbReference>
<accession>A0A165CKH6</accession>
<proteinExistence type="predicted"/>
<reference evidence="1 2" key="1">
    <citation type="journal article" date="2016" name="Mol. Biol. Evol.">
        <title>Comparative Genomics of Early-Diverging Mushroom-Forming Fungi Provides Insights into the Origins of Lignocellulose Decay Capabilities.</title>
        <authorList>
            <person name="Nagy L.G."/>
            <person name="Riley R."/>
            <person name="Tritt A."/>
            <person name="Adam C."/>
            <person name="Daum C."/>
            <person name="Floudas D."/>
            <person name="Sun H."/>
            <person name="Yadav J.S."/>
            <person name="Pangilinan J."/>
            <person name="Larsson K.H."/>
            <person name="Matsuura K."/>
            <person name="Barry K."/>
            <person name="Labutti K."/>
            <person name="Kuo R."/>
            <person name="Ohm R.A."/>
            <person name="Bhattacharya S.S."/>
            <person name="Shirouzu T."/>
            <person name="Yoshinaga Y."/>
            <person name="Martin F.M."/>
            <person name="Grigoriev I.V."/>
            <person name="Hibbett D.S."/>
        </authorList>
    </citation>
    <scope>NUCLEOTIDE SEQUENCE [LARGE SCALE GENOMIC DNA]</scope>
    <source>
        <strain evidence="1 2">HHB12029</strain>
    </source>
</reference>
<sequence>MSLPCFIPRLQSLPLELLPVIFRQVVHSQPWQEKEDGLRRECAFHAFTLASTLHDWRLAVLNDALLWTRVDLLGHAHDAQGYLLLR</sequence>
<protein>
    <recommendedName>
        <fullName evidence="3">F-box domain-containing protein</fullName>
    </recommendedName>
</protein>
<gene>
    <name evidence="1" type="ORF">EXIGLDRAFT_778343</name>
</gene>